<reference evidence="7" key="1">
    <citation type="journal article" date="2014" name="Int. J. Syst. Evol. Microbiol.">
        <title>Complete genome of a new Firmicutes species belonging to the dominant human colonic microbiota ('Ruminococcus bicirculans') reveals two chromosomes and a selective capacity to utilize plant glucans.</title>
        <authorList>
            <consortium name="NISC Comparative Sequencing Program"/>
            <person name="Wegmann U."/>
            <person name="Louis P."/>
            <person name="Goesmann A."/>
            <person name="Henrissat B."/>
            <person name="Duncan S.H."/>
            <person name="Flint H.J."/>
        </authorList>
    </citation>
    <scope>NUCLEOTIDE SEQUENCE</scope>
    <source>
        <strain evidence="7">NBRC 108219</strain>
    </source>
</reference>
<keyword evidence="4" id="KW-0479">Metal-binding</keyword>
<feature type="binding site" evidence="4">
    <location>
        <position position="112"/>
    </location>
    <ligand>
        <name>anthranilate</name>
        <dbReference type="ChEBI" id="CHEBI:16567"/>
        <label>1</label>
    </ligand>
</feature>
<dbReference type="PANTHER" id="PTHR43285">
    <property type="entry name" value="ANTHRANILATE PHOSPHORIBOSYLTRANSFERASE"/>
    <property type="match status" value="1"/>
</dbReference>
<dbReference type="NCBIfam" id="TIGR01245">
    <property type="entry name" value="trpD"/>
    <property type="match status" value="1"/>
</dbReference>
<feature type="binding site" evidence="4">
    <location>
        <position position="81"/>
    </location>
    <ligand>
        <name>5-phospho-alpha-D-ribose 1-diphosphate</name>
        <dbReference type="ChEBI" id="CHEBI:58017"/>
    </ligand>
</feature>
<dbReference type="InterPro" id="IPR035902">
    <property type="entry name" value="Nuc_phospho_transferase"/>
</dbReference>
<dbReference type="PANTHER" id="PTHR43285:SF2">
    <property type="entry name" value="ANTHRANILATE PHOSPHORIBOSYLTRANSFERASE"/>
    <property type="match status" value="1"/>
</dbReference>
<keyword evidence="2 4" id="KW-0808">Transferase</keyword>
<feature type="binding site" evidence="4">
    <location>
        <position position="226"/>
    </location>
    <ligand>
        <name>Mg(2+)</name>
        <dbReference type="ChEBI" id="CHEBI:18420"/>
        <label>2</label>
    </ligand>
</feature>
<accession>A0ABQ5V788</accession>
<dbReference type="InterPro" id="IPR000312">
    <property type="entry name" value="Glycosyl_Trfase_fam3"/>
</dbReference>
<evidence type="ECO:0000256" key="4">
    <source>
        <dbReference type="HAMAP-Rule" id="MF_00211"/>
    </source>
</evidence>
<sequence>MSFDADILRTLSRNERPSADQLQAALSTILAGEAQSEQISALLLGLEMIGLTAREVRIGTEVMRANMIPVHLSSDVIDIVGTGGTGLHTLSISTATAIVCAAAGAKVAKHGNRAASSLTGTADTLSELGVNLAVSPERTAEIIETVGLGFLFAPNHHPAMRHVGPARKALGIRTLFNMLGPMSNPAGAKRMLLGVCDDQWRRPMAEALRDIGVDHVWLVHGHDGMDEITTTGPTSVTEVKGADIREFTVSPQSYGFEMATLDSLRGGEPTQNAEALTDLLNGQFSDYRDIVVLNAGAALMIAGIAADIPAGIDLATQAIDSFKARDTLAALVTSTNA</sequence>
<evidence type="ECO:0000259" key="6">
    <source>
        <dbReference type="Pfam" id="PF02885"/>
    </source>
</evidence>
<keyword evidence="4" id="KW-0460">Magnesium</keyword>
<dbReference type="EC" id="2.4.2.18" evidence="4"/>
<dbReference type="Proteomes" id="UP001161391">
    <property type="component" value="Unassembled WGS sequence"/>
</dbReference>
<dbReference type="SUPFAM" id="SSF52418">
    <property type="entry name" value="Nucleoside phosphorylase/phosphoribosyltransferase catalytic domain"/>
    <property type="match status" value="1"/>
</dbReference>
<keyword evidence="1 4" id="KW-0328">Glycosyltransferase</keyword>
<comment type="cofactor">
    <cofactor evidence="4">
        <name>Mg(2+)</name>
        <dbReference type="ChEBI" id="CHEBI:18420"/>
    </cofactor>
    <text evidence="4">Binds 2 magnesium ions per monomer.</text>
</comment>
<feature type="binding site" evidence="4">
    <location>
        <position position="89"/>
    </location>
    <ligand>
        <name>5-phospho-alpha-D-ribose 1-diphosphate</name>
        <dbReference type="ChEBI" id="CHEBI:58017"/>
    </ligand>
</feature>
<evidence type="ECO:0000256" key="1">
    <source>
        <dbReference type="ARBA" id="ARBA00022676"/>
    </source>
</evidence>
<dbReference type="SUPFAM" id="SSF47648">
    <property type="entry name" value="Nucleoside phosphorylase/phosphoribosyltransferase N-terminal domain"/>
    <property type="match status" value="1"/>
</dbReference>
<comment type="caution">
    <text evidence="4">Lacks conserved residue(s) required for the propagation of feature annotation.</text>
</comment>
<organism evidence="7 8">
    <name type="scientific">Algimonas ampicilliniresistens</name>
    <dbReference type="NCBI Taxonomy" id="1298735"/>
    <lineage>
        <taxon>Bacteria</taxon>
        <taxon>Pseudomonadati</taxon>
        <taxon>Pseudomonadota</taxon>
        <taxon>Alphaproteobacteria</taxon>
        <taxon>Maricaulales</taxon>
        <taxon>Robiginitomaculaceae</taxon>
        <taxon>Algimonas</taxon>
    </lineage>
</organism>
<feature type="binding site" evidence="4">
    <location>
        <position position="227"/>
    </location>
    <ligand>
        <name>Mg(2+)</name>
        <dbReference type="ChEBI" id="CHEBI:18420"/>
        <label>2</label>
    </ligand>
</feature>
<evidence type="ECO:0000256" key="3">
    <source>
        <dbReference type="ARBA" id="ARBA00022822"/>
    </source>
</evidence>
<comment type="catalytic activity">
    <reaction evidence="4">
        <text>N-(5-phospho-beta-D-ribosyl)anthranilate + diphosphate = 5-phospho-alpha-D-ribose 1-diphosphate + anthranilate</text>
        <dbReference type="Rhea" id="RHEA:11768"/>
        <dbReference type="ChEBI" id="CHEBI:16567"/>
        <dbReference type="ChEBI" id="CHEBI:18277"/>
        <dbReference type="ChEBI" id="CHEBI:33019"/>
        <dbReference type="ChEBI" id="CHEBI:58017"/>
        <dbReference type="EC" id="2.4.2.18"/>
    </reaction>
</comment>
<keyword evidence="4" id="KW-0057">Aromatic amino acid biosynthesis</keyword>
<dbReference type="InterPro" id="IPR036320">
    <property type="entry name" value="Glycosyl_Trfase_fam3_N_dom_sf"/>
</dbReference>
<keyword evidence="4" id="KW-0028">Amino-acid biosynthesis</keyword>
<feature type="binding site" evidence="4">
    <location>
        <position position="81"/>
    </location>
    <ligand>
        <name>anthranilate</name>
        <dbReference type="ChEBI" id="CHEBI:16567"/>
        <label>1</label>
    </ligand>
</feature>
<reference evidence="7" key="2">
    <citation type="submission" date="2023-01" db="EMBL/GenBank/DDBJ databases">
        <title>Draft genome sequence of Algimonas ampicilliniresistens strain NBRC 108219.</title>
        <authorList>
            <person name="Sun Q."/>
            <person name="Mori K."/>
        </authorList>
    </citation>
    <scope>NUCLEOTIDE SEQUENCE</scope>
    <source>
        <strain evidence="7">NBRC 108219</strain>
    </source>
</reference>
<dbReference type="Gene3D" id="1.20.970.10">
    <property type="entry name" value="Transferase, Pyrimidine Nucleoside Phosphorylase, Chain C"/>
    <property type="match status" value="1"/>
</dbReference>
<keyword evidence="3 4" id="KW-0822">Tryptophan biosynthesis</keyword>
<comment type="function">
    <text evidence="4">Catalyzes the transfer of the phosphoribosyl group of 5-phosphorylribose-1-pyrophosphate (PRPP) to anthranilate to yield N-(5'-phosphoribosyl)-anthranilate (PRA).</text>
</comment>
<gene>
    <name evidence="4 7" type="primary">trpD</name>
    <name evidence="7" type="ORF">GCM10007853_12850</name>
</gene>
<feature type="binding site" evidence="4">
    <location>
        <position position="167"/>
    </location>
    <ligand>
        <name>anthranilate</name>
        <dbReference type="ChEBI" id="CHEBI:16567"/>
        <label>2</label>
    </ligand>
</feature>
<comment type="caution">
    <text evidence="7">The sequence shown here is derived from an EMBL/GenBank/DDBJ whole genome shotgun (WGS) entry which is preliminary data.</text>
</comment>
<evidence type="ECO:0000313" key="7">
    <source>
        <dbReference type="EMBL" id="GLQ23411.1"/>
    </source>
</evidence>
<evidence type="ECO:0000256" key="2">
    <source>
        <dbReference type="ARBA" id="ARBA00022679"/>
    </source>
</evidence>
<keyword evidence="8" id="KW-1185">Reference proteome</keyword>
<dbReference type="Gene3D" id="3.40.1030.10">
    <property type="entry name" value="Nucleoside phosphorylase/phosphoribosyltransferase catalytic domain"/>
    <property type="match status" value="1"/>
</dbReference>
<dbReference type="HAMAP" id="MF_00211">
    <property type="entry name" value="TrpD"/>
    <property type="match status" value="1"/>
</dbReference>
<dbReference type="EMBL" id="BSNK01000001">
    <property type="protein sequence ID" value="GLQ23411.1"/>
    <property type="molecule type" value="Genomic_DNA"/>
</dbReference>
<evidence type="ECO:0000313" key="8">
    <source>
        <dbReference type="Proteomes" id="UP001161391"/>
    </source>
</evidence>
<feature type="binding site" evidence="4">
    <location>
        <position position="121"/>
    </location>
    <ligand>
        <name>5-phospho-alpha-D-ribose 1-diphosphate</name>
        <dbReference type="ChEBI" id="CHEBI:58017"/>
    </ligand>
</feature>
<comment type="subunit">
    <text evidence="4">Homodimer.</text>
</comment>
<comment type="similarity">
    <text evidence="4">Belongs to the anthranilate phosphoribosyltransferase family.</text>
</comment>
<dbReference type="GO" id="GO:0016757">
    <property type="term" value="F:glycosyltransferase activity"/>
    <property type="evidence" value="ECO:0007669"/>
    <property type="project" value="UniProtKB-KW"/>
</dbReference>
<evidence type="ECO:0000259" key="5">
    <source>
        <dbReference type="Pfam" id="PF00591"/>
    </source>
</evidence>
<feature type="domain" description="Glycosyl transferase family 3 N-terminal" evidence="6">
    <location>
        <begin position="6"/>
        <end position="66"/>
    </location>
</feature>
<feature type="domain" description="Glycosyl transferase family 3" evidence="5">
    <location>
        <begin position="75"/>
        <end position="324"/>
    </location>
</feature>
<dbReference type="InterPro" id="IPR005940">
    <property type="entry name" value="Anthranilate_Pribosyl_Tfrase"/>
</dbReference>
<feature type="binding site" evidence="4">
    <location>
        <begin position="109"/>
        <end position="117"/>
    </location>
    <ligand>
        <name>5-phospho-alpha-D-ribose 1-diphosphate</name>
        <dbReference type="ChEBI" id="CHEBI:58017"/>
    </ligand>
</feature>
<dbReference type="InterPro" id="IPR017459">
    <property type="entry name" value="Glycosyl_Trfase_fam3_N_dom"/>
</dbReference>
<comment type="pathway">
    <text evidence="4">Amino-acid biosynthesis; L-tryptophan biosynthesis; L-tryptophan from chorismate: step 2/5.</text>
</comment>
<dbReference type="Pfam" id="PF00591">
    <property type="entry name" value="Glycos_transf_3"/>
    <property type="match status" value="1"/>
</dbReference>
<dbReference type="RefSeq" id="WP_284388825.1">
    <property type="nucleotide sequence ID" value="NZ_BSNK01000001.1"/>
</dbReference>
<protein>
    <recommendedName>
        <fullName evidence="4">Anthranilate phosphoribosyltransferase</fullName>
        <ecNumber evidence="4">2.4.2.18</ecNumber>
    </recommendedName>
</protein>
<name>A0ABQ5V788_9PROT</name>
<feature type="binding site" evidence="4">
    <location>
        <position position="93"/>
    </location>
    <ligand>
        <name>Mg(2+)</name>
        <dbReference type="ChEBI" id="CHEBI:18420"/>
        <label>1</label>
    </ligand>
</feature>
<feature type="binding site" evidence="4">
    <location>
        <position position="227"/>
    </location>
    <ligand>
        <name>Mg(2+)</name>
        <dbReference type="ChEBI" id="CHEBI:18420"/>
        <label>1</label>
    </ligand>
</feature>
<proteinExistence type="inferred from homology"/>
<dbReference type="Pfam" id="PF02885">
    <property type="entry name" value="Glycos_trans_3N"/>
    <property type="match status" value="1"/>
</dbReference>